<sequence>MNISYDKEYLILSQIESNPDATQRDISRHTGLSLGSVNLLLKKMTKEGLIKIESIPAHRVAYMLTPKGMVEKANKTVSYIKRHYNAITQTKEHIKNTFANLLKDHSALYIFYTNDEVGSLIITAIDELSLQQRAAITLIQTMEEAINPQTPVIKYYPSNTEGSMNYANPIINLLDKLP</sequence>
<reference evidence="2" key="1">
    <citation type="submission" date="2017-05" db="EMBL/GenBank/DDBJ databases">
        <authorList>
            <person name="Varghese N."/>
            <person name="Submissions S."/>
        </authorList>
    </citation>
    <scope>NUCLEOTIDE SEQUENCE</scope>
    <source>
        <strain evidence="2">Su22</strain>
    </source>
</reference>
<dbReference type="InterPro" id="IPR036390">
    <property type="entry name" value="WH_DNA-bd_sf"/>
</dbReference>
<dbReference type="InterPro" id="IPR012318">
    <property type="entry name" value="HTH_CRP"/>
</dbReference>
<keyword evidence="2" id="KW-0238">DNA-binding</keyword>
<dbReference type="Pfam" id="PF13412">
    <property type="entry name" value="HTH_24"/>
    <property type="match status" value="1"/>
</dbReference>
<proteinExistence type="predicted"/>
<dbReference type="SUPFAM" id="SSF46785">
    <property type="entry name" value="Winged helix' DNA-binding domain"/>
    <property type="match status" value="1"/>
</dbReference>
<dbReference type="GO" id="GO:0006355">
    <property type="term" value="P:regulation of DNA-templated transcription"/>
    <property type="evidence" value="ECO:0007669"/>
    <property type="project" value="InterPro"/>
</dbReference>
<dbReference type="GO" id="GO:0003677">
    <property type="term" value="F:DNA binding"/>
    <property type="evidence" value="ECO:0007669"/>
    <property type="project" value="UniProtKB-KW"/>
</dbReference>
<dbReference type="AlphaFoldDB" id="A0AA45WW27"/>
<organism evidence="2 3">
    <name type="scientific">Anoxynatronum buryatiense</name>
    <dbReference type="NCBI Taxonomy" id="489973"/>
    <lineage>
        <taxon>Bacteria</taxon>
        <taxon>Bacillati</taxon>
        <taxon>Bacillota</taxon>
        <taxon>Clostridia</taxon>
        <taxon>Eubacteriales</taxon>
        <taxon>Clostridiaceae</taxon>
        <taxon>Anoxynatronum</taxon>
    </lineage>
</organism>
<accession>A0AA45WW27</accession>
<gene>
    <name evidence="2" type="ORF">SAMN06296020_10699</name>
</gene>
<dbReference type="Proteomes" id="UP001158066">
    <property type="component" value="Unassembled WGS sequence"/>
</dbReference>
<evidence type="ECO:0000313" key="3">
    <source>
        <dbReference type="Proteomes" id="UP001158066"/>
    </source>
</evidence>
<dbReference type="EMBL" id="FXUF01000006">
    <property type="protein sequence ID" value="SMP56662.1"/>
    <property type="molecule type" value="Genomic_DNA"/>
</dbReference>
<protein>
    <submittedName>
        <fullName evidence="2">Winged helix-turn-helix DNA-binding</fullName>
    </submittedName>
</protein>
<dbReference type="RefSeq" id="WP_283409268.1">
    <property type="nucleotide sequence ID" value="NZ_FXUF01000006.1"/>
</dbReference>
<evidence type="ECO:0000313" key="2">
    <source>
        <dbReference type="EMBL" id="SMP56662.1"/>
    </source>
</evidence>
<name>A0AA45WW27_9CLOT</name>
<dbReference type="SMART" id="SM00419">
    <property type="entry name" value="HTH_CRP"/>
    <property type="match status" value="1"/>
</dbReference>
<evidence type="ECO:0000259" key="1">
    <source>
        <dbReference type="SMART" id="SM00419"/>
    </source>
</evidence>
<keyword evidence="3" id="KW-1185">Reference proteome</keyword>
<dbReference type="Gene3D" id="1.10.10.10">
    <property type="entry name" value="Winged helix-like DNA-binding domain superfamily/Winged helix DNA-binding domain"/>
    <property type="match status" value="1"/>
</dbReference>
<feature type="domain" description="HTH crp-type" evidence="1">
    <location>
        <begin position="13"/>
        <end position="62"/>
    </location>
</feature>
<comment type="caution">
    <text evidence="2">The sequence shown here is derived from an EMBL/GenBank/DDBJ whole genome shotgun (WGS) entry which is preliminary data.</text>
</comment>
<dbReference type="InterPro" id="IPR036388">
    <property type="entry name" value="WH-like_DNA-bd_sf"/>
</dbReference>